<dbReference type="Proteomes" id="UP001410795">
    <property type="component" value="Unassembled WGS sequence"/>
</dbReference>
<dbReference type="Pfam" id="PF09348">
    <property type="entry name" value="DUF1990"/>
    <property type="match status" value="1"/>
</dbReference>
<gene>
    <name evidence="2" type="ORF">GCM10022202_01270</name>
</gene>
<dbReference type="InterPro" id="IPR018960">
    <property type="entry name" value="DUF1990"/>
</dbReference>
<protein>
    <submittedName>
        <fullName evidence="2">DUF1990 domain-containing protein</fullName>
    </submittedName>
</protein>
<reference evidence="3" key="1">
    <citation type="journal article" date="2019" name="Int. J. Syst. Evol. Microbiol.">
        <title>The Global Catalogue of Microorganisms (GCM) 10K type strain sequencing project: providing services to taxonomists for standard genome sequencing and annotation.</title>
        <authorList>
            <consortium name="The Broad Institute Genomics Platform"/>
            <consortium name="The Broad Institute Genome Sequencing Center for Infectious Disease"/>
            <person name="Wu L."/>
            <person name="Ma J."/>
        </authorList>
    </citation>
    <scope>NUCLEOTIDE SEQUENCE [LARGE SCALE GENOMIC DNA]</scope>
    <source>
        <strain evidence="3">JCM 16546</strain>
    </source>
</reference>
<name>A0ABP7B1Z0_9MICO</name>
<evidence type="ECO:0000259" key="1">
    <source>
        <dbReference type="Pfam" id="PF09348"/>
    </source>
</evidence>
<organism evidence="2 3">
    <name type="scientific">Microbacterium marinilacus</name>
    <dbReference type="NCBI Taxonomy" id="415209"/>
    <lineage>
        <taxon>Bacteria</taxon>
        <taxon>Bacillati</taxon>
        <taxon>Actinomycetota</taxon>
        <taxon>Actinomycetes</taxon>
        <taxon>Micrococcales</taxon>
        <taxon>Microbacteriaceae</taxon>
        <taxon>Microbacterium</taxon>
    </lineage>
</organism>
<sequence>MRARATTRTAVVGRGDDTWRQAAEDVLAWRVKTRSGFAVEAPGPPVPGQRLVLVAGALGIRTREPIEVTEVVRQADRVVLGYRTLPGHPVHGAESFVLTREGQAVRLTIDSRTSPAESGAWRALFPLLLVAQRVVQWRYLRALRQH</sequence>
<keyword evidence="3" id="KW-1185">Reference proteome</keyword>
<evidence type="ECO:0000313" key="2">
    <source>
        <dbReference type="EMBL" id="GAA3645783.1"/>
    </source>
</evidence>
<comment type="caution">
    <text evidence="2">The sequence shown here is derived from an EMBL/GenBank/DDBJ whole genome shotgun (WGS) entry which is preliminary data.</text>
</comment>
<proteinExistence type="predicted"/>
<evidence type="ECO:0000313" key="3">
    <source>
        <dbReference type="Proteomes" id="UP001410795"/>
    </source>
</evidence>
<dbReference type="PANTHER" id="PTHR34202:SF1">
    <property type="entry name" value="UPF0548 PROTEIN"/>
    <property type="match status" value="1"/>
</dbReference>
<dbReference type="PANTHER" id="PTHR34202">
    <property type="entry name" value="UPF0548 PROTEIN"/>
    <property type="match status" value="1"/>
</dbReference>
<dbReference type="EMBL" id="BAAAYV010000002">
    <property type="protein sequence ID" value="GAA3645783.1"/>
    <property type="molecule type" value="Genomic_DNA"/>
</dbReference>
<dbReference type="InterPro" id="IPR014457">
    <property type="entry name" value="UCP010260"/>
</dbReference>
<dbReference type="PIRSF" id="PIRSF010260">
    <property type="entry name" value="UCP010260"/>
    <property type="match status" value="1"/>
</dbReference>
<dbReference type="RefSeq" id="WP_221857654.1">
    <property type="nucleotide sequence ID" value="NZ_BAAAYV010000002.1"/>
</dbReference>
<accession>A0ABP7B1Z0</accession>
<feature type="domain" description="DUF1990" evidence="1">
    <location>
        <begin position="5"/>
        <end position="142"/>
    </location>
</feature>